<dbReference type="InterPro" id="IPR051532">
    <property type="entry name" value="Ester_Hydrolysis_Enzymes"/>
</dbReference>
<dbReference type="EMBL" id="UOGE01000047">
    <property type="protein sequence ID" value="VAX19696.1"/>
    <property type="molecule type" value="Genomic_DNA"/>
</dbReference>
<dbReference type="PANTHER" id="PTHR30383:SF5">
    <property type="entry name" value="SGNH HYDROLASE-TYPE ESTERASE DOMAIN-CONTAINING PROTEIN"/>
    <property type="match status" value="1"/>
</dbReference>
<keyword evidence="1" id="KW-1133">Transmembrane helix</keyword>
<dbReference type="GO" id="GO:0004622">
    <property type="term" value="F:phosphatidylcholine lysophospholipase activity"/>
    <property type="evidence" value="ECO:0007669"/>
    <property type="project" value="TreeGrafter"/>
</dbReference>
<evidence type="ECO:0000256" key="1">
    <source>
        <dbReference type="SAM" id="Phobius"/>
    </source>
</evidence>
<organism evidence="2">
    <name type="scientific">hydrothermal vent metagenome</name>
    <dbReference type="NCBI Taxonomy" id="652676"/>
    <lineage>
        <taxon>unclassified sequences</taxon>
        <taxon>metagenomes</taxon>
        <taxon>ecological metagenomes</taxon>
    </lineage>
</organism>
<keyword evidence="1" id="KW-0472">Membrane</keyword>
<dbReference type="PANTHER" id="PTHR30383">
    <property type="entry name" value="THIOESTERASE 1/PROTEASE 1/LYSOPHOSPHOLIPASE L1"/>
    <property type="match status" value="1"/>
</dbReference>
<feature type="transmembrane region" description="Helical" evidence="1">
    <location>
        <begin position="189"/>
        <end position="211"/>
    </location>
</feature>
<reference evidence="2" key="1">
    <citation type="submission" date="2018-06" db="EMBL/GenBank/DDBJ databases">
        <authorList>
            <person name="Zhirakovskaya E."/>
        </authorList>
    </citation>
    <scope>NUCLEOTIDE SEQUENCE</scope>
</reference>
<evidence type="ECO:0000313" key="2">
    <source>
        <dbReference type="EMBL" id="VAX19696.1"/>
    </source>
</evidence>
<sequence>MKYGILALLTAATMIFAAALYLPSETTIIWHADNDTLGHHYWNKRTEVLLTPGNPSIPSQVPGPGDKWAGGESKTLIIKMPSSRATRLLLSLYDSHYSDPPVLLVTSGDRKIGEIKVRPGNGVNWKEWKRKGKSTNYIIKIPAGSGKGLDIKMKTVSGSWMAVASLIAYQEAPFWHVWSYIPHRWAKTLLWVTAIGLAGYVALLTIGLGGLWSRETAFTIIALVGAPLIFLMLIEGSLALFNIADPAKAEDPYSGFKKYIDMLVENQRNRDFLVTNHQRSKLDQTIAKIKPKNEYRVFFFGGSNVYFLHPQLHLFQKMLERYYPDNKIKIINFGMPAYGTTRIVPLVKEAVRYKPDLLIIYSGHNEFLERRFYEDLLKENPILTRLRVFLHKFRFYQLARNLFRKMKSTSIGLHTEKAKIEFETGRVKLNKPTADIDWIREIEIDYGKYTDINFHRQTLVKYKHNLNSMVKIAEENGTPILIGTLSSPDLIPPRAPCYDFELGLEKWVKVTELADKITDHIVRNKTLFDSLIGRDVDYGEANEVIAEVRPALEKAKSILPDNADVQYWEGYFKYFQKDFEGAKPLLKNSVTGDCTPYRASPLINDIVRKVAMENGLTLVHVNRLIHEHSPFGISYKDERTRETWHHGAINTKPEMPDGFDPDLKRGLFYDHVHLNQAGKYLMLRLMADKIFEEKLLGR</sequence>
<evidence type="ECO:0008006" key="3">
    <source>
        <dbReference type="Google" id="ProtNLM"/>
    </source>
</evidence>
<name>A0A3B1BMW2_9ZZZZ</name>
<gene>
    <name evidence="2" type="ORF">MNBD_NITROSPINAE02-47</name>
</gene>
<protein>
    <recommendedName>
        <fullName evidence="3">SGNH hydrolase-type esterase domain-containing protein</fullName>
    </recommendedName>
</protein>
<keyword evidence="1" id="KW-0812">Transmembrane</keyword>
<dbReference type="AlphaFoldDB" id="A0A3B1BMW2"/>
<accession>A0A3B1BMW2</accession>
<feature type="transmembrane region" description="Helical" evidence="1">
    <location>
        <begin position="218"/>
        <end position="241"/>
    </location>
</feature>
<dbReference type="InterPro" id="IPR036514">
    <property type="entry name" value="SGNH_hydro_sf"/>
</dbReference>
<dbReference type="SUPFAM" id="SSF52266">
    <property type="entry name" value="SGNH hydrolase"/>
    <property type="match status" value="1"/>
</dbReference>
<dbReference type="Gene3D" id="3.40.50.1110">
    <property type="entry name" value="SGNH hydrolase"/>
    <property type="match status" value="1"/>
</dbReference>
<proteinExistence type="predicted"/>